<reference evidence="8 9" key="1">
    <citation type="submission" date="2023-05" db="EMBL/GenBank/DDBJ databases">
        <title>Actinoplanes sp. NEAU-A12 genome sequencing.</title>
        <authorList>
            <person name="Wang Z.-S."/>
        </authorList>
    </citation>
    <scope>NUCLEOTIDE SEQUENCE [LARGE SCALE GENOMIC DNA]</scope>
    <source>
        <strain evidence="8 9">NEAU-A12</strain>
    </source>
</reference>
<evidence type="ECO:0000256" key="1">
    <source>
        <dbReference type="ARBA" id="ARBA00010062"/>
    </source>
</evidence>
<evidence type="ECO:0000313" key="9">
    <source>
        <dbReference type="Proteomes" id="UP001241758"/>
    </source>
</evidence>
<dbReference type="InterPro" id="IPR000709">
    <property type="entry name" value="Leu_Ile_Val-bd"/>
</dbReference>
<dbReference type="RefSeq" id="WP_282761633.1">
    <property type="nucleotide sequence ID" value="NZ_JASCTH010000012.1"/>
</dbReference>
<keyword evidence="4" id="KW-0029">Amino-acid transport</keyword>
<dbReference type="InterPro" id="IPR051010">
    <property type="entry name" value="BCAA_transport"/>
</dbReference>
<keyword evidence="3 6" id="KW-0732">Signal</keyword>
<dbReference type="EMBL" id="JASCTH010000012">
    <property type="protein sequence ID" value="MDI6100800.1"/>
    <property type="molecule type" value="Genomic_DNA"/>
</dbReference>
<evidence type="ECO:0000256" key="4">
    <source>
        <dbReference type="ARBA" id="ARBA00022970"/>
    </source>
</evidence>
<dbReference type="InterPro" id="IPR028081">
    <property type="entry name" value="Leu-bd"/>
</dbReference>
<gene>
    <name evidence="8" type="ORF">QLQ12_19495</name>
</gene>
<dbReference type="Proteomes" id="UP001241758">
    <property type="component" value="Unassembled WGS sequence"/>
</dbReference>
<evidence type="ECO:0000256" key="6">
    <source>
        <dbReference type="SAM" id="SignalP"/>
    </source>
</evidence>
<evidence type="ECO:0000259" key="7">
    <source>
        <dbReference type="Pfam" id="PF13458"/>
    </source>
</evidence>
<dbReference type="PANTHER" id="PTHR30483:SF6">
    <property type="entry name" value="PERIPLASMIC BINDING PROTEIN OF ABC TRANSPORTER FOR NATURAL AMINO ACIDS"/>
    <property type="match status" value="1"/>
</dbReference>
<feature type="compositionally biased region" description="Pro residues" evidence="5">
    <location>
        <begin position="237"/>
        <end position="249"/>
    </location>
</feature>
<evidence type="ECO:0000313" key="8">
    <source>
        <dbReference type="EMBL" id="MDI6100800.1"/>
    </source>
</evidence>
<dbReference type="SUPFAM" id="SSF53822">
    <property type="entry name" value="Periplasmic binding protein-like I"/>
    <property type="match status" value="1"/>
</dbReference>
<dbReference type="InterPro" id="IPR028082">
    <property type="entry name" value="Peripla_BP_I"/>
</dbReference>
<evidence type="ECO:0000256" key="2">
    <source>
        <dbReference type="ARBA" id="ARBA00022448"/>
    </source>
</evidence>
<keyword evidence="9" id="KW-1185">Reference proteome</keyword>
<dbReference type="PROSITE" id="PS51257">
    <property type="entry name" value="PROKAR_LIPOPROTEIN"/>
    <property type="match status" value="1"/>
</dbReference>
<accession>A0ABT6WM42</accession>
<sequence>MKQPRTTTAIAAGALALAACGSPQTATGAGSGSGSGPLRVGVVHSQSGPLATYGAQYAEGFRAGLAYATEGTGKVGDRAVEVTYADDAGDPVKAVAAAKDLIGKGFTVLGGSTSSGVALQVAPLAAENRVLFVSGPAATDGLTGVNRYTFRSGRQSYQDVLAAKPYLGDGRKVLVFAPDSAFGRSNVDAVTTRPAARPARRVTARAVREAAVRVGRAVHPGGLLRAGRSDRSRRPPRPAAPRPSPPPHPTRSGSAPRPVRARHRRPERTCFRSIDCRPSVAPGKGPRPRAPEEGPRRGGHRSVRASPW</sequence>
<dbReference type="PANTHER" id="PTHR30483">
    <property type="entry name" value="LEUCINE-SPECIFIC-BINDING PROTEIN"/>
    <property type="match status" value="1"/>
</dbReference>
<feature type="region of interest" description="Disordered" evidence="5">
    <location>
        <begin position="218"/>
        <end position="308"/>
    </location>
</feature>
<evidence type="ECO:0000256" key="3">
    <source>
        <dbReference type="ARBA" id="ARBA00022729"/>
    </source>
</evidence>
<dbReference type="Gene3D" id="3.40.50.2300">
    <property type="match status" value="1"/>
</dbReference>
<feature type="chain" id="PRO_5045761652" evidence="6">
    <location>
        <begin position="29"/>
        <end position="308"/>
    </location>
</feature>
<organism evidence="8 9">
    <name type="scientific">Actinoplanes sandaracinus</name>
    <dbReference type="NCBI Taxonomy" id="3045177"/>
    <lineage>
        <taxon>Bacteria</taxon>
        <taxon>Bacillati</taxon>
        <taxon>Actinomycetota</taxon>
        <taxon>Actinomycetes</taxon>
        <taxon>Micromonosporales</taxon>
        <taxon>Micromonosporaceae</taxon>
        <taxon>Actinoplanes</taxon>
    </lineage>
</organism>
<comment type="similarity">
    <text evidence="1">Belongs to the leucine-binding protein family.</text>
</comment>
<protein>
    <submittedName>
        <fullName evidence="8">ABC transporter substrate-binding protein</fullName>
    </submittedName>
</protein>
<dbReference type="PRINTS" id="PR00337">
    <property type="entry name" value="LEUILEVALBP"/>
</dbReference>
<feature type="compositionally biased region" description="Basic residues" evidence="5">
    <location>
        <begin position="297"/>
        <end position="308"/>
    </location>
</feature>
<feature type="signal peptide" evidence="6">
    <location>
        <begin position="1"/>
        <end position="28"/>
    </location>
</feature>
<proteinExistence type="inferred from homology"/>
<feature type="domain" description="Leucine-binding protein" evidence="7">
    <location>
        <begin position="37"/>
        <end position="191"/>
    </location>
</feature>
<dbReference type="Pfam" id="PF13458">
    <property type="entry name" value="Peripla_BP_6"/>
    <property type="match status" value="1"/>
</dbReference>
<evidence type="ECO:0000256" key="5">
    <source>
        <dbReference type="SAM" id="MobiDB-lite"/>
    </source>
</evidence>
<name>A0ABT6WM42_9ACTN</name>
<keyword evidence="2" id="KW-0813">Transport</keyword>
<comment type="caution">
    <text evidence="8">The sequence shown here is derived from an EMBL/GenBank/DDBJ whole genome shotgun (WGS) entry which is preliminary data.</text>
</comment>